<reference evidence="1 2" key="1">
    <citation type="submission" date="2024-07" db="EMBL/GenBank/DDBJ databases">
        <title>Genomic Encyclopedia of Type Strains, Phase V (KMG-V): Genome sequencing to study the core and pangenomes of soil and plant-associated prokaryotes.</title>
        <authorList>
            <person name="Whitman W."/>
        </authorList>
    </citation>
    <scope>NUCLEOTIDE SEQUENCE [LARGE SCALE GENOMIC DNA]</scope>
    <source>
        <strain evidence="1 2">USDA 222</strain>
    </source>
</reference>
<organism evidence="1 2">
    <name type="scientific">Bradyrhizobium yuanmingense</name>
    <dbReference type="NCBI Taxonomy" id="108015"/>
    <lineage>
        <taxon>Bacteria</taxon>
        <taxon>Pseudomonadati</taxon>
        <taxon>Pseudomonadota</taxon>
        <taxon>Alphaproteobacteria</taxon>
        <taxon>Hyphomicrobiales</taxon>
        <taxon>Nitrobacteraceae</taxon>
        <taxon>Bradyrhizobium</taxon>
    </lineage>
</organism>
<comment type="caution">
    <text evidence="1">The sequence shown here is derived from an EMBL/GenBank/DDBJ whole genome shotgun (WGS) entry which is preliminary data.</text>
</comment>
<evidence type="ECO:0000313" key="1">
    <source>
        <dbReference type="EMBL" id="MEY9469365.1"/>
    </source>
</evidence>
<name>A0ABV4GBU1_9BRAD</name>
<proteinExistence type="predicted"/>
<accession>A0ABV4GBU1</accession>
<dbReference type="EMBL" id="JBGBZN010000002">
    <property type="protein sequence ID" value="MEY9469365.1"/>
    <property type="molecule type" value="Genomic_DNA"/>
</dbReference>
<dbReference type="Proteomes" id="UP001565474">
    <property type="component" value="Unassembled WGS sequence"/>
</dbReference>
<evidence type="ECO:0000313" key="2">
    <source>
        <dbReference type="Proteomes" id="UP001565474"/>
    </source>
</evidence>
<protein>
    <submittedName>
        <fullName evidence="1">Uncharacterized protein</fullName>
    </submittedName>
</protein>
<keyword evidence="2" id="KW-1185">Reference proteome</keyword>
<gene>
    <name evidence="1" type="ORF">ABH992_001764</name>
</gene>
<dbReference type="RefSeq" id="WP_050991757.1">
    <property type="nucleotide sequence ID" value="NZ_JBGBYD010000002.1"/>
</dbReference>
<sequence length="307" mass="34383">MSKPLFTSDDEGSSAGYRNIRDAKDGPLYSARFRCEYYWQFFEKHVDNEFLKEFRSNVEARYWEMHLTTSLILNGHDVTCPKPGPDVAILYRGQRIWFEAVSPGPGEPGHPDYVAGLGTDGVFDTPNEKMVLRYLNSISEKYERQYANWLDKGYISKSDAFVIALNPGRIPFEYADTTPPRILQAAYTVGHQYLTLDKATGAVVGSGFDFRDNIKKTPKPKPLGADVVQIPTGVFQDGKHNGLSALLCSRVDAVNHRGELDGDYQLVPNPHADVPLPATFRFRGTYYAVQKTGDGYTVTPQKNDLPS</sequence>